<feature type="domain" description="Fibronectin type-III" evidence="6">
    <location>
        <begin position="974"/>
        <end position="1067"/>
    </location>
</feature>
<evidence type="ECO:0000256" key="3">
    <source>
        <dbReference type="ARBA" id="ARBA00022737"/>
    </source>
</evidence>
<dbReference type="GO" id="GO:0031430">
    <property type="term" value="C:M band"/>
    <property type="evidence" value="ECO:0007669"/>
    <property type="project" value="TreeGrafter"/>
</dbReference>
<dbReference type="SMART" id="SM00409">
    <property type="entry name" value="IG"/>
    <property type="match status" value="7"/>
</dbReference>
<dbReference type="PANTHER" id="PTHR13817">
    <property type="entry name" value="TITIN"/>
    <property type="match status" value="1"/>
</dbReference>
<dbReference type="FunFam" id="2.60.40.10:FF:000031">
    <property type="entry name" value="Myosin-binding protein C, slow type"/>
    <property type="match status" value="1"/>
</dbReference>
<dbReference type="InterPro" id="IPR003961">
    <property type="entry name" value="FN3_dom"/>
</dbReference>
<dbReference type="GO" id="GO:0045214">
    <property type="term" value="P:sarcomere organization"/>
    <property type="evidence" value="ECO:0007669"/>
    <property type="project" value="TreeGrafter"/>
</dbReference>
<dbReference type="Pfam" id="PF18362">
    <property type="entry name" value="THB"/>
    <property type="match status" value="1"/>
</dbReference>
<feature type="domain" description="Fibronectin type-III" evidence="6">
    <location>
        <begin position="781"/>
        <end position="882"/>
    </location>
</feature>
<dbReference type="InterPro" id="IPR036116">
    <property type="entry name" value="FN3_sf"/>
</dbReference>
<dbReference type="FunFam" id="2.60.40.10:FF:001097">
    <property type="entry name" value="Immunoglobulin-like and fibronectin type III domain-containing protein 1"/>
    <property type="match status" value="1"/>
</dbReference>
<protein>
    <submittedName>
        <fullName evidence="7">Immunoglobulin-like and fibronectin type III domain-containing protein 1</fullName>
    </submittedName>
</protein>
<evidence type="ECO:0000256" key="1">
    <source>
        <dbReference type="ARBA" id="ARBA00004496"/>
    </source>
</evidence>
<feature type="domain" description="Ig-like" evidence="5">
    <location>
        <begin position="416"/>
        <end position="485"/>
    </location>
</feature>
<proteinExistence type="predicted"/>
<dbReference type="SMART" id="SM00408">
    <property type="entry name" value="IGc2"/>
    <property type="match status" value="4"/>
</dbReference>
<dbReference type="InterPro" id="IPR013098">
    <property type="entry name" value="Ig_I-set"/>
</dbReference>
<evidence type="ECO:0000313" key="8">
    <source>
        <dbReference type="Proteomes" id="UP000261640"/>
    </source>
</evidence>
<dbReference type="FunFam" id="2.60.40.10:FF:001401">
    <property type="entry name" value="immunoglobulin-like and fibronectin type III domain-containing protein 1"/>
    <property type="match status" value="1"/>
</dbReference>
<dbReference type="Ensembl" id="ENSMAMT00000006616.2">
    <property type="protein sequence ID" value="ENSMAMP00000006435.2"/>
    <property type="gene ID" value="ENSMAMG00000004257.2"/>
</dbReference>
<organism evidence="7 8">
    <name type="scientific">Mastacembelus armatus</name>
    <name type="common">zig-zag eel</name>
    <dbReference type="NCBI Taxonomy" id="205130"/>
    <lineage>
        <taxon>Eukaryota</taxon>
        <taxon>Metazoa</taxon>
        <taxon>Chordata</taxon>
        <taxon>Craniata</taxon>
        <taxon>Vertebrata</taxon>
        <taxon>Euteleostomi</taxon>
        <taxon>Actinopterygii</taxon>
        <taxon>Neopterygii</taxon>
        <taxon>Teleostei</taxon>
        <taxon>Neoteleostei</taxon>
        <taxon>Acanthomorphata</taxon>
        <taxon>Anabantaria</taxon>
        <taxon>Synbranchiformes</taxon>
        <taxon>Mastacembelidae</taxon>
        <taxon>Mastacembelus</taxon>
    </lineage>
</organism>
<keyword evidence="2" id="KW-0963">Cytoplasm</keyword>
<dbReference type="GO" id="GO:0045989">
    <property type="term" value="P:positive regulation of striated muscle contraction"/>
    <property type="evidence" value="ECO:0007669"/>
    <property type="project" value="UniProtKB-ARBA"/>
</dbReference>
<dbReference type="STRING" id="205130.ENSMAMP00000006435"/>
<dbReference type="SUPFAM" id="SSF48726">
    <property type="entry name" value="Immunoglobulin"/>
    <property type="match status" value="6"/>
</dbReference>
<keyword evidence="4" id="KW-0393">Immunoglobulin domain</keyword>
<dbReference type="Pfam" id="PF00041">
    <property type="entry name" value="fn3"/>
    <property type="match status" value="4"/>
</dbReference>
<dbReference type="Proteomes" id="UP000261640">
    <property type="component" value="Unplaced"/>
</dbReference>
<dbReference type="GO" id="GO:0003007">
    <property type="term" value="P:heart morphogenesis"/>
    <property type="evidence" value="ECO:0007669"/>
    <property type="project" value="UniProtKB-ARBA"/>
</dbReference>
<keyword evidence="3" id="KW-0677">Repeat</keyword>
<dbReference type="FunFam" id="2.60.40.10:FF:001232">
    <property type="entry name" value="Immunoglobulin-like and fibronectin type III domain-containing 1"/>
    <property type="match status" value="1"/>
</dbReference>
<name>A0A3Q3RPP0_9TELE</name>
<dbReference type="InterPro" id="IPR003598">
    <property type="entry name" value="Ig_sub2"/>
</dbReference>
<sequence>LAIKILYFLGVAITQYVEHLPAGKSTPDFIRKPMAVTVQEGKKAFFKAMVSGDPAPTVTWGRNKGDVSDPAKYKTRYDDRAREHILEILNVKPDQADTYKCFATNGYGRAVCTATLNVTEENVSSSQSHGLFKMHAEVDPLKILWCSRYSVVSRKKQLPPKKEGEIDPKLWELLLCAPKKDYEKICLDFGVTDFRWMLKRLNQMKKEREEEQVVEKLDNVKQIEVKPNGKAEFGFNMTLWDPNSAINLYKDGTMVLYDDDENSKHSLKKTGTEYVFSIKDPQPEDAGFYQVDVEEANVLTTDFQVPDVEFIAKIKDVKAVESEDAIFQCVLSIPLNRITWSKQNSSLEHGEKYEITVSEDKLIHTLRVKDCKITDNGAYYAIAGITSSSASLTVKGGISVSFDFVCGLSDTIANIGEHAELSCKLSNETSEGRWYKNGKLLTNEDGVTIIKDGACHRLIIDCCKMDDAAVYRFEAEGRKSEAILNIQDPPKIDSDSVGKFTQPVIIKAGENAKWKLPFSGGAPMNIQWYKDDDELLPALNVKMKTSASESQLLLTKCQRKDSGEVRIKIKNEFGTTEAISKLIVLDKPTPPQGPVEIMESAVTSVEFKWKPPKDSGGCPVTNYIIERQQVGRNKWSYLGEIPSSNPSYKDSNVDPGRRYCYRIRAKNSEGISDYLQTEHIPAGYPGPPTVPKVVSVFKDCINLTWCPPCDTGGTKIVGYNLEKNKKGTNYWSLVNQGGPITVKDVFEGAAYEFRVSAINLSGAGDPSIPCETVIARDPMKPPGKVTDLKLTSSNYTTFSLSWTKSKELKGIEDEAQGYYVEIRPLESLEWTRCNAIPITLTSYTVLGLKAMATYWVRVIATNYGGDGVPQGFDNYMIAMPPPVKPKFKDRNTKSFVVVKSGNTVRLYINFEASPFPEISWLKDGSPVSKHVTITNSDKGSQLLIPTSERSDTGIYTITVKNLVGQESFNVEVRPPGPVELDQNIPGTVTLSWTPSPDEKRDDRLHYMVSKRDSFKRTWKIEADNLFNNKFTVVNILPGEEYYFRVFAKNDMGLSPPSESPMFVTKKEKDFQSPPSFIVPLRRRTAPQGYECHMSCAVKGDPAPHVTWYHNNICLNTNTNYHITNVCGICSLLILRVGANDTGEYKVVIENKLGTADQIPNTHCKHIPPATDQWLVNVQAGDVQKWF</sequence>
<dbReference type="InterPro" id="IPR036179">
    <property type="entry name" value="Ig-like_dom_sf"/>
</dbReference>
<dbReference type="PANTHER" id="PTHR13817:SF181">
    <property type="entry name" value="IMMUNOGLOBULIN-LIKE AND FIBRONECTIN TYPE III DOMAIN-CONTAINING PROTEIN 1"/>
    <property type="match status" value="1"/>
</dbReference>
<feature type="domain" description="Fibronectin type-III" evidence="6">
    <location>
        <begin position="590"/>
        <end position="685"/>
    </location>
</feature>
<dbReference type="GO" id="GO:0055013">
    <property type="term" value="P:cardiac muscle cell development"/>
    <property type="evidence" value="ECO:0007669"/>
    <property type="project" value="UniProtKB-ARBA"/>
</dbReference>
<dbReference type="InterPro" id="IPR040849">
    <property type="entry name" value="MyBP-C_THB"/>
</dbReference>
<feature type="domain" description="Ig-like" evidence="5">
    <location>
        <begin position="27"/>
        <end position="119"/>
    </location>
</feature>
<dbReference type="PRINTS" id="PR00014">
    <property type="entry name" value="FNTYPEIII"/>
</dbReference>
<evidence type="ECO:0000259" key="6">
    <source>
        <dbReference type="PROSITE" id="PS50853"/>
    </source>
</evidence>
<dbReference type="InterPro" id="IPR013783">
    <property type="entry name" value="Ig-like_fold"/>
</dbReference>
<evidence type="ECO:0000256" key="4">
    <source>
        <dbReference type="ARBA" id="ARBA00023319"/>
    </source>
</evidence>
<accession>A0A3Q3RPP0</accession>
<dbReference type="InParanoid" id="A0A3Q3RPP0"/>
<dbReference type="PROSITE" id="PS50835">
    <property type="entry name" value="IG_LIKE"/>
    <property type="match status" value="5"/>
</dbReference>
<feature type="domain" description="Ig-like" evidence="5">
    <location>
        <begin position="306"/>
        <end position="393"/>
    </location>
</feature>
<keyword evidence="8" id="KW-1185">Reference proteome</keyword>
<dbReference type="InterPro" id="IPR050964">
    <property type="entry name" value="Striated_Muscle_Regulatory"/>
</dbReference>
<feature type="domain" description="Ig-like" evidence="5">
    <location>
        <begin position="1073"/>
        <end position="1150"/>
    </location>
</feature>
<feature type="domain" description="Ig-like" evidence="5">
    <location>
        <begin position="885"/>
        <end position="969"/>
    </location>
</feature>
<evidence type="ECO:0000256" key="2">
    <source>
        <dbReference type="ARBA" id="ARBA00022490"/>
    </source>
</evidence>
<dbReference type="InterPro" id="IPR007110">
    <property type="entry name" value="Ig-like_dom"/>
</dbReference>
<dbReference type="AlphaFoldDB" id="A0A3Q3RPP0"/>
<evidence type="ECO:0000313" key="7">
    <source>
        <dbReference type="Ensembl" id="ENSMAMP00000006435.2"/>
    </source>
</evidence>
<dbReference type="GO" id="GO:0060298">
    <property type="term" value="P:positive regulation of sarcomere organization"/>
    <property type="evidence" value="ECO:0007669"/>
    <property type="project" value="UniProtKB-ARBA"/>
</dbReference>
<dbReference type="PROSITE" id="PS50853">
    <property type="entry name" value="FN3"/>
    <property type="match status" value="4"/>
</dbReference>
<dbReference type="SMART" id="SM00060">
    <property type="entry name" value="FN3"/>
    <property type="match status" value="4"/>
</dbReference>
<feature type="domain" description="Fibronectin type-III" evidence="6">
    <location>
        <begin position="687"/>
        <end position="778"/>
    </location>
</feature>
<dbReference type="GeneTree" id="ENSGT00940000160123"/>
<reference evidence="7" key="1">
    <citation type="submission" date="2025-08" db="UniProtKB">
        <authorList>
            <consortium name="Ensembl"/>
        </authorList>
    </citation>
    <scope>IDENTIFICATION</scope>
</reference>
<dbReference type="SUPFAM" id="SSF49265">
    <property type="entry name" value="Fibronectin type III"/>
    <property type="match status" value="3"/>
</dbReference>
<reference evidence="7" key="2">
    <citation type="submission" date="2025-09" db="UniProtKB">
        <authorList>
            <consortium name="Ensembl"/>
        </authorList>
    </citation>
    <scope>IDENTIFICATION</scope>
</reference>
<evidence type="ECO:0000259" key="5">
    <source>
        <dbReference type="PROSITE" id="PS50835"/>
    </source>
</evidence>
<dbReference type="Gene3D" id="2.60.40.10">
    <property type="entry name" value="Immunoglobulins"/>
    <property type="match status" value="11"/>
</dbReference>
<dbReference type="FunFam" id="2.60.40.10:FF:000425">
    <property type="entry name" value="Myosin light chain kinase"/>
    <property type="match status" value="1"/>
</dbReference>
<dbReference type="Pfam" id="PF07679">
    <property type="entry name" value="I-set"/>
    <property type="match status" value="6"/>
</dbReference>
<comment type="subcellular location">
    <subcellularLocation>
        <location evidence="1">Cytoplasm</location>
    </subcellularLocation>
</comment>
<dbReference type="InterPro" id="IPR003599">
    <property type="entry name" value="Ig_sub"/>
</dbReference>
<dbReference type="FunFam" id="2.60.40.10:FF:000107">
    <property type="entry name" value="Myosin, light chain kinase a"/>
    <property type="match status" value="1"/>
</dbReference>
<dbReference type="CDD" id="cd00063">
    <property type="entry name" value="FN3"/>
    <property type="match status" value="4"/>
</dbReference>